<evidence type="ECO:0000256" key="8">
    <source>
        <dbReference type="ARBA" id="ARBA00023180"/>
    </source>
</evidence>
<dbReference type="Proteomes" id="UP000824782">
    <property type="component" value="Unassembled WGS sequence"/>
</dbReference>
<feature type="domain" description="Ig-like" evidence="10">
    <location>
        <begin position="50"/>
        <end position="154"/>
    </location>
</feature>
<dbReference type="SUPFAM" id="SSF48726">
    <property type="entry name" value="Immunoglobulin"/>
    <property type="match status" value="2"/>
</dbReference>
<dbReference type="EMBL" id="WNYA01001538">
    <property type="protein sequence ID" value="KAG8545583.1"/>
    <property type="molecule type" value="Genomic_DNA"/>
</dbReference>
<dbReference type="SMART" id="SM00409">
    <property type="entry name" value="IG"/>
    <property type="match status" value="1"/>
</dbReference>
<dbReference type="PANTHER" id="PTHR21462">
    <property type="entry name" value="CELL SURFACE GLYCOPROTEIN OX2 RECEPTOR PRECURSOR"/>
    <property type="match status" value="1"/>
</dbReference>
<evidence type="ECO:0000256" key="2">
    <source>
        <dbReference type="ARBA" id="ARBA00008215"/>
    </source>
</evidence>
<name>A0AAV6ZB91_ENGPU</name>
<dbReference type="InterPro" id="IPR013106">
    <property type="entry name" value="Ig_V-set"/>
</dbReference>
<dbReference type="InterPro" id="IPR040012">
    <property type="entry name" value="CD200R"/>
</dbReference>
<comment type="similarity">
    <text evidence="2">Belongs to the CD200R family.</text>
</comment>
<dbReference type="PANTHER" id="PTHR21462:SF2">
    <property type="entry name" value="CELL SURFACE GLYCOPROTEIN CD200 RECEPTOR 2"/>
    <property type="match status" value="1"/>
</dbReference>
<dbReference type="GO" id="GO:0038023">
    <property type="term" value="F:signaling receptor activity"/>
    <property type="evidence" value="ECO:0007669"/>
    <property type="project" value="InterPro"/>
</dbReference>
<accession>A0AAV6ZB91</accession>
<dbReference type="GO" id="GO:0009897">
    <property type="term" value="C:external side of plasma membrane"/>
    <property type="evidence" value="ECO:0007669"/>
    <property type="project" value="TreeGrafter"/>
</dbReference>
<keyword evidence="12" id="KW-1185">Reference proteome</keyword>
<evidence type="ECO:0000256" key="6">
    <source>
        <dbReference type="ARBA" id="ARBA00023157"/>
    </source>
</evidence>
<evidence type="ECO:0000256" key="9">
    <source>
        <dbReference type="SAM" id="Phobius"/>
    </source>
</evidence>
<comment type="caution">
    <text evidence="11">The sequence shown here is derived from an EMBL/GenBank/DDBJ whole genome shotgun (WGS) entry which is preliminary data.</text>
</comment>
<keyword evidence="5 9" id="KW-0472">Membrane</keyword>
<dbReference type="InterPro" id="IPR003599">
    <property type="entry name" value="Ig_sub"/>
</dbReference>
<dbReference type="Pfam" id="PF07686">
    <property type="entry name" value="V-set"/>
    <property type="match status" value="1"/>
</dbReference>
<keyword evidence="3 9" id="KW-0812">Transmembrane</keyword>
<dbReference type="PROSITE" id="PS50835">
    <property type="entry name" value="IG_LIKE"/>
    <property type="match status" value="1"/>
</dbReference>
<evidence type="ECO:0000256" key="1">
    <source>
        <dbReference type="ARBA" id="ARBA00004167"/>
    </source>
</evidence>
<evidence type="ECO:0000256" key="3">
    <source>
        <dbReference type="ARBA" id="ARBA00022692"/>
    </source>
</evidence>
<dbReference type="GO" id="GO:0150077">
    <property type="term" value="P:regulation of neuroinflammatory response"/>
    <property type="evidence" value="ECO:0007669"/>
    <property type="project" value="InterPro"/>
</dbReference>
<dbReference type="Pfam" id="PF08205">
    <property type="entry name" value="C2-set_2"/>
    <property type="match status" value="1"/>
</dbReference>
<protein>
    <recommendedName>
        <fullName evidence="10">Ig-like domain-containing protein</fullName>
    </recommendedName>
</protein>
<organism evidence="11 12">
    <name type="scientific">Engystomops pustulosus</name>
    <name type="common">Tungara frog</name>
    <name type="synonym">Physalaemus pustulosus</name>
    <dbReference type="NCBI Taxonomy" id="76066"/>
    <lineage>
        <taxon>Eukaryota</taxon>
        <taxon>Metazoa</taxon>
        <taxon>Chordata</taxon>
        <taxon>Craniata</taxon>
        <taxon>Vertebrata</taxon>
        <taxon>Euteleostomi</taxon>
        <taxon>Amphibia</taxon>
        <taxon>Batrachia</taxon>
        <taxon>Anura</taxon>
        <taxon>Neobatrachia</taxon>
        <taxon>Hyloidea</taxon>
        <taxon>Leptodactylidae</taxon>
        <taxon>Leiuperinae</taxon>
        <taxon>Engystomops</taxon>
    </lineage>
</organism>
<dbReference type="InterPro" id="IPR013162">
    <property type="entry name" value="CD80_C2-set"/>
</dbReference>
<evidence type="ECO:0000256" key="4">
    <source>
        <dbReference type="ARBA" id="ARBA00022989"/>
    </source>
</evidence>
<evidence type="ECO:0000256" key="7">
    <source>
        <dbReference type="ARBA" id="ARBA00023170"/>
    </source>
</evidence>
<keyword evidence="6" id="KW-1015">Disulfide bond</keyword>
<dbReference type="InterPro" id="IPR036179">
    <property type="entry name" value="Ig-like_dom_sf"/>
</dbReference>
<evidence type="ECO:0000256" key="5">
    <source>
        <dbReference type="ARBA" id="ARBA00023136"/>
    </source>
</evidence>
<keyword evidence="8" id="KW-0325">Glycoprotein</keyword>
<gene>
    <name evidence="11" type="ORF">GDO81_020643</name>
</gene>
<feature type="transmembrane region" description="Helical" evidence="9">
    <location>
        <begin position="250"/>
        <end position="269"/>
    </location>
</feature>
<evidence type="ECO:0000313" key="11">
    <source>
        <dbReference type="EMBL" id="KAG8545583.1"/>
    </source>
</evidence>
<reference evidence="11" key="1">
    <citation type="thesis" date="2020" institute="ProQuest LLC" country="789 East Eisenhower Parkway, Ann Arbor, MI, USA">
        <title>Comparative Genomics and Chromosome Evolution.</title>
        <authorList>
            <person name="Mudd A.B."/>
        </authorList>
    </citation>
    <scope>NUCLEOTIDE SEQUENCE</scope>
    <source>
        <strain evidence="11">237g6f4</strain>
        <tissue evidence="11">Blood</tissue>
    </source>
</reference>
<evidence type="ECO:0000259" key="10">
    <source>
        <dbReference type="PROSITE" id="PS50835"/>
    </source>
</evidence>
<proteinExistence type="inferred from homology"/>
<dbReference type="InterPro" id="IPR013783">
    <property type="entry name" value="Ig-like_fold"/>
</dbReference>
<comment type="subcellular location">
    <subcellularLocation>
        <location evidence="1">Membrane</location>
        <topology evidence="1">Single-pass membrane protein</topology>
    </subcellularLocation>
</comment>
<keyword evidence="4 9" id="KW-1133">Transmembrane helix</keyword>
<dbReference type="AlphaFoldDB" id="A0AAV6ZB91"/>
<sequence length="287" mass="31610">MIPACSSVLLSLSCVPTSVFLLTTIPACYNSKLRMDLLQSVSFLLVLLYPGRVTSDSDVVRVRRGELTVLHCWADPGDTLLQVTWKLHLYNSSCVISYKIEENDTETSYSSCSTRMRSDNLSLSISDTDVTDEGTYTCIVINDKRTFSTDKSLQVLAPPSTFLRLTSDGSAECGATGGNPPAEISWIPHSHDINTTVLGEPDRTWSVISTFSSGTINETSVTCVVSHPTFVNPWTGDIRLRGYGLRLDNILRLIIIVIVTILIAGVLYVKLKQQEQKIPGEQINEES</sequence>
<evidence type="ECO:0000313" key="12">
    <source>
        <dbReference type="Proteomes" id="UP000824782"/>
    </source>
</evidence>
<dbReference type="Gene3D" id="2.60.40.10">
    <property type="entry name" value="Immunoglobulins"/>
    <property type="match status" value="2"/>
</dbReference>
<dbReference type="InterPro" id="IPR007110">
    <property type="entry name" value="Ig-like_dom"/>
</dbReference>
<keyword evidence="7" id="KW-0675">Receptor</keyword>